<proteinExistence type="predicted"/>
<evidence type="ECO:0000313" key="2">
    <source>
        <dbReference type="Proteomes" id="UP000503197"/>
    </source>
</evidence>
<dbReference type="EMBL" id="AP022821">
    <property type="protein sequence ID" value="BCA92700.1"/>
    <property type="molecule type" value="Genomic_DNA"/>
</dbReference>
<dbReference type="Proteomes" id="UP000503197">
    <property type="component" value="Chromosome"/>
</dbReference>
<protein>
    <submittedName>
        <fullName evidence="1">Uncharacterized protein</fullName>
    </submittedName>
</protein>
<evidence type="ECO:0000313" key="1">
    <source>
        <dbReference type="EMBL" id="BCA92700.1"/>
    </source>
</evidence>
<gene>
    <name evidence="1" type="ORF">HMSLTHF_24750</name>
</gene>
<name>A0A6F8SXQ7_9GAMM</name>
<sequence length="70" mass="8091">MTSDELHSINSAAKNTFIRMQRSFFFWNRREVALKPRCDDAPQQAKYSLALISVTASADLWHTHPREALN</sequence>
<dbReference type="AlphaFoldDB" id="A0A6F8SXQ7"/>
<reference evidence="1 2" key="1">
    <citation type="submission" date="2020-02" db="EMBL/GenBank/DDBJ databases">
        <title>Complete Genome Sequence of Halomonas meridiana strain BAA-801, Isolated from Deep Sea Thermal Vent.</title>
        <authorList>
            <person name="Takahashi Y."/>
            <person name="Takahashi H."/>
            <person name="Galipon J."/>
            <person name="Arakawa K."/>
        </authorList>
    </citation>
    <scope>NUCLEOTIDE SEQUENCE [LARGE SCALE GENOMIC DNA]</scope>
    <source>
        <strain evidence="1 2">Slthf1</strain>
    </source>
</reference>
<accession>A0A6F8SXQ7</accession>
<organism evidence="1 2">
    <name type="scientific">Vreelandella aquamarina</name>
    <dbReference type="NCBI Taxonomy" id="77097"/>
    <lineage>
        <taxon>Bacteria</taxon>
        <taxon>Pseudomonadati</taxon>
        <taxon>Pseudomonadota</taxon>
        <taxon>Gammaproteobacteria</taxon>
        <taxon>Oceanospirillales</taxon>
        <taxon>Halomonadaceae</taxon>
        <taxon>Vreelandella</taxon>
    </lineage>
</organism>